<reference evidence="11 12" key="1">
    <citation type="submission" date="2022-03" db="EMBL/GenBank/DDBJ databases">
        <authorList>
            <person name="Jo J.-H."/>
            <person name="Im W.-T."/>
        </authorList>
    </citation>
    <scope>NUCLEOTIDE SEQUENCE [LARGE SCALE GENOMIC DNA]</scope>
    <source>
        <strain evidence="11 12">SM33</strain>
    </source>
</reference>
<comment type="caution">
    <text evidence="11">The sequence shown here is derived from an EMBL/GenBank/DDBJ whole genome shotgun (WGS) entry which is preliminary data.</text>
</comment>
<proteinExistence type="inferred from homology"/>
<dbReference type="PANTHER" id="PTHR11482">
    <property type="entry name" value="ARGININE/DIAMINOPIMELATE/ORNITHINE DECARBOXYLASE"/>
    <property type="match status" value="1"/>
</dbReference>
<comment type="similarity">
    <text evidence="2 8">Belongs to the Orn/Lys/Arg decarboxylase class-II family.</text>
</comment>
<sequence>MHKHHSALGLAATPSGILSGADIAKLRPVQPVTLLRPHAARRAARFFAEKFPGRSLYAVKANPSADLLKVLWNAGVTHYDVASIGEVRLVHDTLPEAVLCFMHPVKAAEAIAEAYFEHGVKTFSLDTLEELEKIVEATSKDGVPATDLNLLVRLQVNNEHAKLSLGAKFGAQAEDVKALLFATRQAADALGICFHVGSQAMSPAAYAEAMGRVRDAIVQAAVTVDIVDVGGGFPSWYPGMEPPPLENYFAIIHESFEKLPISYSAELWCEPGRALCAEYSSIVVRVEKRRGSELYINDGAYGALFDAAHIGWRYPVRLLRDEESDVRPIEFSFYGPTCDDLDHMAGPFELPADVQAGDYIEIGMLGAYGCAMRTGFNGFGTERTEIVQDEPMASLYAAVEHRRSNVVKL</sequence>
<evidence type="ECO:0000256" key="4">
    <source>
        <dbReference type="ARBA" id="ARBA00023239"/>
    </source>
</evidence>
<dbReference type="EMBL" id="JAKZHW010000001">
    <property type="protein sequence ID" value="MCH8615412.1"/>
    <property type="molecule type" value="Genomic_DNA"/>
</dbReference>
<dbReference type="PROSITE" id="PS00878">
    <property type="entry name" value="ODR_DC_2_1"/>
    <property type="match status" value="1"/>
</dbReference>
<dbReference type="PANTHER" id="PTHR11482:SF6">
    <property type="entry name" value="ORNITHINE DECARBOXYLASE 1-RELATED"/>
    <property type="match status" value="1"/>
</dbReference>
<protein>
    <recommendedName>
        <fullName evidence="6">ornithine decarboxylase</fullName>
        <ecNumber evidence="6">4.1.1.17</ecNumber>
    </recommendedName>
</protein>
<evidence type="ECO:0000256" key="6">
    <source>
        <dbReference type="ARBA" id="ARBA00034138"/>
    </source>
</evidence>
<comment type="catalytic activity">
    <reaction evidence="7">
        <text>L-ornithine + H(+) = putrescine + CO2</text>
        <dbReference type="Rhea" id="RHEA:22964"/>
        <dbReference type="ChEBI" id="CHEBI:15378"/>
        <dbReference type="ChEBI" id="CHEBI:16526"/>
        <dbReference type="ChEBI" id="CHEBI:46911"/>
        <dbReference type="ChEBI" id="CHEBI:326268"/>
        <dbReference type="EC" id="4.1.1.17"/>
    </reaction>
</comment>
<comment type="cofactor">
    <cofactor evidence="1">
        <name>pyridoxal 5'-phosphate</name>
        <dbReference type="ChEBI" id="CHEBI:597326"/>
    </cofactor>
</comment>
<keyword evidence="4" id="KW-0456">Lyase</keyword>
<name>A0ABS9VKB0_9SPHN</name>
<dbReference type="InterPro" id="IPR009006">
    <property type="entry name" value="Ala_racemase/Decarboxylase_C"/>
</dbReference>
<keyword evidence="3" id="KW-0663">Pyridoxal phosphate</keyword>
<evidence type="ECO:0000256" key="3">
    <source>
        <dbReference type="ARBA" id="ARBA00022898"/>
    </source>
</evidence>
<evidence type="ECO:0000256" key="2">
    <source>
        <dbReference type="ARBA" id="ARBA00008872"/>
    </source>
</evidence>
<gene>
    <name evidence="11" type="ORF">LZ016_04760</name>
</gene>
<evidence type="ECO:0000256" key="8">
    <source>
        <dbReference type="RuleBase" id="RU003737"/>
    </source>
</evidence>
<dbReference type="Gene3D" id="3.20.20.10">
    <property type="entry name" value="Alanine racemase"/>
    <property type="match status" value="1"/>
</dbReference>
<dbReference type="InterPro" id="IPR022653">
    <property type="entry name" value="De-COase2_pyr-phos_BS"/>
</dbReference>
<dbReference type="InterPro" id="IPR022643">
    <property type="entry name" value="De-COase2_C"/>
</dbReference>
<accession>A0ABS9VKB0</accession>
<dbReference type="Proteomes" id="UP001203058">
    <property type="component" value="Unassembled WGS sequence"/>
</dbReference>
<feature type="domain" description="Orn/DAP/Arg decarboxylase 2 C-terminal" evidence="9">
    <location>
        <begin position="283"/>
        <end position="362"/>
    </location>
</feature>
<keyword evidence="12" id="KW-1185">Reference proteome</keyword>
<dbReference type="Pfam" id="PF00278">
    <property type="entry name" value="Orn_DAP_Arg_deC"/>
    <property type="match status" value="1"/>
</dbReference>
<dbReference type="EC" id="4.1.1.17" evidence="6"/>
<dbReference type="InterPro" id="IPR002433">
    <property type="entry name" value="Orn_de-COase"/>
</dbReference>
<dbReference type="PROSITE" id="PS00879">
    <property type="entry name" value="ODR_DC_2_2"/>
    <property type="match status" value="1"/>
</dbReference>
<dbReference type="InterPro" id="IPR022644">
    <property type="entry name" value="De-COase2_N"/>
</dbReference>
<evidence type="ECO:0000259" key="10">
    <source>
        <dbReference type="Pfam" id="PF02784"/>
    </source>
</evidence>
<dbReference type="Pfam" id="PF02784">
    <property type="entry name" value="Orn_Arg_deC_N"/>
    <property type="match status" value="1"/>
</dbReference>
<dbReference type="PRINTS" id="PR01179">
    <property type="entry name" value="ODADCRBXLASE"/>
</dbReference>
<dbReference type="SUPFAM" id="SSF51419">
    <property type="entry name" value="PLP-binding barrel"/>
    <property type="match status" value="1"/>
</dbReference>
<dbReference type="InterPro" id="IPR022657">
    <property type="entry name" value="De-COase2_CS"/>
</dbReference>
<dbReference type="CDD" id="cd00622">
    <property type="entry name" value="PLPDE_III_ODC"/>
    <property type="match status" value="1"/>
</dbReference>
<dbReference type="InterPro" id="IPR000183">
    <property type="entry name" value="Orn/DAP/Arg_de-COase"/>
</dbReference>
<evidence type="ECO:0000313" key="12">
    <source>
        <dbReference type="Proteomes" id="UP001203058"/>
    </source>
</evidence>
<dbReference type="InterPro" id="IPR029066">
    <property type="entry name" value="PLP-binding_barrel"/>
</dbReference>
<comment type="pathway">
    <text evidence="5">Amine and polyamine biosynthesis; putrescine biosynthesis via L-ornithine pathway; putrescine from L-ornithine: step 1/1.</text>
</comment>
<evidence type="ECO:0000256" key="5">
    <source>
        <dbReference type="ARBA" id="ARBA00034115"/>
    </source>
</evidence>
<dbReference type="SUPFAM" id="SSF50621">
    <property type="entry name" value="Alanine racemase C-terminal domain-like"/>
    <property type="match status" value="1"/>
</dbReference>
<evidence type="ECO:0000256" key="7">
    <source>
        <dbReference type="ARBA" id="ARBA00049127"/>
    </source>
</evidence>
<evidence type="ECO:0000259" key="9">
    <source>
        <dbReference type="Pfam" id="PF00278"/>
    </source>
</evidence>
<evidence type="ECO:0000313" key="11">
    <source>
        <dbReference type="EMBL" id="MCH8615412.1"/>
    </source>
</evidence>
<organism evidence="11 12">
    <name type="scientific">Sphingomonas telluris</name>
    <dbReference type="NCBI Taxonomy" id="2907998"/>
    <lineage>
        <taxon>Bacteria</taxon>
        <taxon>Pseudomonadati</taxon>
        <taxon>Pseudomonadota</taxon>
        <taxon>Alphaproteobacteria</taxon>
        <taxon>Sphingomonadales</taxon>
        <taxon>Sphingomonadaceae</taxon>
        <taxon>Sphingomonas</taxon>
    </lineage>
</organism>
<dbReference type="RefSeq" id="WP_241446182.1">
    <property type="nucleotide sequence ID" value="NZ_JAKZHW010000001.1"/>
</dbReference>
<dbReference type="Gene3D" id="2.40.37.10">
    <property type="entry name" value="Lyase, Ornithine Decarboxylase, Chain A, domain 1"/>
    <property type="match status" value="1"/>
</dbReference>
<evidence type="ECO:0000256" key="1">
    <source>
        <dbReference type="ARBA" id="ARBA00001933"/>
    </source>
</evidence>
<feature type="domain" description="Orn/DAP/Arg decarboxylase 2 N-terminal" evidence="10">
    <location>
        <begin position="42"/>
        <end position="277"/>
    </location>
</feature>